<organism evidence="5 6">
    <name type="scientific">Aspergillus nanangensis</name>
    <dbReference type="NCBI Taxonomy" id="2582783"/>
    <lineage>
        <taxon>Eukaryota</taxon>
        <taxon>Fungi</taxon>
        <taxon>Dikarya</taxon>
        <taxon>Ascomycota</taxon>
        <taxon>Pezizomycotina</taxon>
        <taxon>Eurotiomycetes</taxon>
        <taxon>Eurotiomycetidae</taxon>
        <taxon>Eurotiales</taxon>
        <taxon>Aspergillaceae</taxon>
        <taxon>Aspergillus</taxon>
        <taxon>Aspergillus subgen. Circumdati</taxon>
    </lineage>
</organism>
<gene>
    <name evidence="5" type="ORF">FE257_004413</name>
</gene>
<dbReference type="InterPro" id="IPR013149">
    <property type="entry name" value="ADH-like_C"/>
</dbReference>
<dbReference type="PANTHER" id="PTHR45348:SF7">
    <property type="entry name" value="ZINC BINDING OXIDOREDUCTASE, PUTATIVE-RELATED"/>
    <property type="match status" value="1"/>
</dbReference>
<evidence type="ECO:0000256" key="2">
    <source>
        <dbReference type="ARBA" id="ARBA00022741"/>
    </source>
</evidence>
<comment type="similarity">
    <text evidence="1">Belongs to the zinc-containing alcohol dehydrogenase family.</text>
</comment>
<dbReference type="GO" id="GO:0016651">
    <property type="term" value="F:oxidoreductase activity, acting on NAD(P)H"/>
    <property type="evidence" value="ECO:0007669"/>
    <property type="project" value="InterPro"/>
</dbReference>
<dbReference type="InterPro" id="IPR020843">
    <property type="entry name" value="ER"/>
</dbReference>
<dbReference type="SUPFAM" id="SSF51735">
    <property type="entry name" value="NAD(P)-binding Rossmann-fold domains"/>
    <property type="match status" value="1"/>
</dbReference>
<dbReference type="Pfam" id="PF08240">
    <property type="entry name" value="ADH_N"/>
    <property type="match status" value="1"/>
</dbReference>
<dbReference type="Pfam" id="PF00107">
    <property type="entry name" value="ADH_zinc_N"/>
    <property type="match status" value="1"/>
</dbReference>
<keyword evidence="2" id="KW-0547">Nucleotide-binding</keyword>
<dbReference type="InterPro" id="IPR036291">
    <property type="entry name" value="NAD(P)-bd_dom_sf"/>
</dbReference>
<dbReference type="Gene3D" id="3.40.50.720">
    <property type="entry name" value="NAD(P)-binding Rossmann-like Domain"/>
    <property type="match status" value="1"/>
</dbReference>
<dbReference type="SUPFAM" id="SSF50129">
    <property type="entry name" value="GroES-like"/>
    <property type="match status" value="1"/>
</dbReference>
<dbReference type="GO" id="GO:0000166">
    <property type="term" value="F:nucleotide binding"/>
    <property type="evidence" value="ECO:0007669"/>
    <property type="project" value="UniProtKB-KW"/>
</dbReference>
<sequence length="355" mass="38822">MTNRAIWLDKQNELRVRDVTESYHPNSSEVLVDVRFSGVNPADLLHGELGFNDYPAGYDFAGVVLEVGEEKCPQFKPGDQVFGFAAPMTPKPPQYGTHQKYHVARQYVWHVPPQMPLSEAAGMPVITHTAADALFNQLELPFDTSSSQKEATTPLLIWGGSSAVGCAAIQLAKEAGCFPILTTASPKHHSTLMSLGATECFDYRDTNIVQKIRDSLGGHTTEPLKHVLDAVVAQGGPHSSTSLCEASCQYPETTLFASPIPAAPDAKHTWRKVFACRDVNLDIALPNGGQFVVRANPEWQAKIDKATRWAIENYNVHYRMPNVVVFKGGEEGIRAIKMSASGGASLQKFVIEHPI</sequence>
<reference evidence="5" key="2">
    <citation type="submission" date="2020-02" db="EMBL/GenBank/DDBJ databases">
        <authorList>
            <person name="Gilchrist C.L.M."/>
            <person name="Chooi Y.-H."/>
        </authorList>
    </citation>
    <scope>NUCLEOTIDE SEQUENCE</scope>
    <source>
        <strain evidence="5">MST-FP2251</strain>
    </source>
</reference>
<name>A0AAD4GZ78_ASPNN</name>
<dbReference type="PANTHER" id="PTHR45348">
    <property type="entry name" value="HYPOTHETICAL OXIDOREDUCTASE (EUROFUNG)"/>
    <property type="match status" value="1"/>
</dbReference>
<evidence type="ECO:0000313" key="6">
    <source>
        <dbReference type="Proteomes" id="UP001194746"/>
    </source>
</evidence>
<dbReference type="EMBL" id="VCAU01000002">
    <property type="protein sequence ID" value="KAF9894792.1"/>
    <property type="molecule type" value="Genomic_DNA"/>
</dbReference>
<protein>
    <recommendedName>
        <fullName evidence="4">Enoyl reductase (ER) domain-containing protein</fullName>
    </recommendedName>
</protein>
<dbReference type="CDD" id="cd08249">
    <property type="entry name" value="enoyl_reductase_like"/>
    <property type="match status" value="1"/>
</dbReference>
<evidence type="ECO:0000256" key="1">
    <source>
        <dbReference type="ARBA" id="ARBA00008072"/>
    </source>
</evidence>
<keyword evidence="3" id="KW-0560">Oxidoreductase</keyword>
<dbReference type="AlphaFoldDB" id="A0AAD4GZ78"/>
<dbReference type="InterPro" id="IPR013154">
    <property type="entry name" value="ADH-like_N"/>
</dbReference>
<dbReference type="InterPro" id="IPR011032">
    <property type="entry name" value="GroES-like_sf"/>
</dbReference>
<reference evidence="5" key="1">
    <citation type="journal article" date="2019" name="Beilstein J. Org. Chem.">
        <title>Nanangenines: drimane sesquiterpenoids as the dominant metabolite cohort of a novel Australian fungus, Aspergillus nanangensis.</title>
        <authorList>
            <person name="Lacey H.J."/>
            <person name="Gilchrist C.L.M."/>
            <person name="Crombie A."/>
            <person name="Kalaitzis J.A."/>
            <person name="Vuong D."/>
            <person name="Rutledge P.J."/>
            <person name="Turner P."/>
            <person name="Pitt J.I."/>
            <person name="Lacey E."/>
            <person name="Chooi Y.H."/>
            <person name="Piggott A.M."/>
        </authorList>
    </citation>
    <scope>NUCLEOTIDE SEQUENCE</scope>
    <source>
        <strain evidence="5">MST-FP2251</strain>
    </source>
</reference>
<accession>A0AAD4GZ78</accession>
<comment type="caution">
    <text evidence="5">The sequence shown here is derived from an EMBL/GenBank/DDBJ whole genome shotgun (WGS) entry which is preliminary data.</text>
</comment>
<evidence type="ECO:0000256" key="3">
    <source>
        <dbReference type="ARBA" id="ARBA00023002"/>
    </source>
</evidence>
<proteinExistence type="inferred from homology"/>
<dbReference type="SMART" id="SM00829">
    <property type="entry name" value="PKS_ER"/>
    <property type="match status" value="1"/>
</dbReference>
<keyword evidence="6" id="KW-1185">Reference proteome</keyword>
<evidence type="ECO:0000259" key="4">
    <source>
        <dbReference type="SMART" id="SM00829"/>
    </source>
</evidence>
<dbReference type="Proteomes" id="UP001194746">
    <property type="component" value="Unassembled WGS sequence"/>
</dbReference>
<evidence type="ECO:0000313" key="5">
    <source>
        <dbReference type="EMBL" id="KAF9894792.1"/>
    </source>
</evidence>
<feature type="domain" description="Enoyl reductase (ER)" evidence="4">
    <location>
        <begin position="10"/>
        <end position="269"/>
    </location>
</feature>
<dbReference type="Gene3D" id="3.90.180.10">
    <property type="entry name" value="Medium-chain alcohol dehydrogenases, catalytic domain"/>
    <property type="match status" value="1"/>
</dbReference>
<dbReference type="InterPro" id="IPR047122">
    <property type="entry name" value="Trans-enoyl_RdTase-like"/>
</dbReference>